<comment type="caution">
    <text evidence="3">The sequence shown here is derived from an EMBL/GenBank/DDBJ whole genome shotgun (WGS) entry which is preliminary data.</text>
</comment>
<sequence length="76" mass="8553">MRLKHSRLASTRDSGSHVSDPIPSVSTRRQHTLKVLVACAGFIVFVAVYSLLVKYNDDVLAAMLSRSRGEIVLYWY</sequence>
<dbReference type="Proteomes" id="UP000265618">
    <property type="component" value="Unassembled WGS sequence"/>
</dbReference>
<organism evidence="3 4">
    <name type="scientific">Kipferlia bialata</name>
    <dbReference type="NCBI Taxonomy" id="797122"/>
    <lineage>
        <taxon>Eukaryota</taxon>
        <taxon>Metamonada</taxon>
        <taxon>Carpediemonas-like organisms</taxon>
        <taxon>Kipferlia</taxon>
    </lineage>
</organism>
<keyword evidence="2" id="KW-0472">Membrane</keyword>
<name>A0A9K3GQE7_9EUKA</name>
<evidence type="ECO:0000313" key="3">
    <source>
        <dbReference type="EMBL" id="GIQ92159.1"/>
    </source>
</evidence>
<dbReference type="EMBL" id="BDIP01009097">
    <property type="protein sequence ID" value="GIQ92159.1"/>
    <property type="molecule type" value="Genomic_DNA"/>
</dbReference>
<feature type="compositionally biased region" description="Polar residues" evidence="1">
    <location>
        <begin position="8"/>
        <end position="17"/>
    </location>
</feature>
<protein>
    <submittedName>
        <fullName evidence="3">Uncharacterized protein</fullName>
    </submittedName>
</protein>
<proteinExistence type="predicted"/>
<keyword evidence="2" id="KW-0812">Transmembrane</keyword>
<evidence type="ECO:0000313" key="4">
    <source>
        <dbReference type="Proteomes" id="UP000265618"/>
    </source>
</evidence>
<reference evidence="3 4" key="1">
    <citation type="journal article" date="2018" name="PLoS ONE">
        <title>The draft genome of Kipferlia bialata reveals reductive genome evolution in fornicate parasites.</title>
        <authorList>
            <person name="Tanifuji G."/>
            <person name="Takabayashi S."/>
            <person name="Kume K."/>
            <person name="Takagi M."/>
            <person name="Nakayama T."/>
            <person name="Kamikawa R."/>
            <person name="Inagaki Y."/>
            <person name="Hashimoto T."/>
        </authorList>
    </citation>
    <scope>NUCLEOTIDE SEQUENCE [LARGE SCALE GENOMIC DNA]</scope>
    <source>
        <strain evidence="3">NY0173</strain>
    </source>
</reference>
<feature type="transmembrane region" description="Helical" evidence="2">
    <location>
        <begin position="35"/>
        <end position="53"/>
    </location>
</feature>
<gene>
    <name evidence="3" type="ORF">KIPB_015778</name>
</gene>
<keyword evidence="2" id="KW-1133">Transmembrane helix</keyword>
<evidence type="ECO:0000256" key="2">
    <source>
        <dbReference type="SAM" id="Phobius"/>
    </source>
</evidence>
<dbReference type="AlphaFoldDB" id="A0A9K3GQE7"/>
<evidence type="ECO:0000256" key="1">
    <source>
        <dbReference type="SAM" id="MobiDB-lite"/>
    </source>
</evidence>
<keyword evidence="4" id="KW-1185">Reference proteome</keyword>
<accession>A0A9K3GQE7</accession>
<feature type="region of interest" description="Disordered" evidence="1">
    <location>
        <begin position="1"/>
        <end position="27"/>
    </location>
</feature>